<organism evidence="1 2">
    <name type="scientific">Arctium lappa</name>
    <name type="common">Greater burdock</name>
    <name type="synonym">Lappa major</name>
    <dbReference type="NCBI Taxonomy" id="4217"/>
    <lineage>
        <taxon>Eukaryota</taxon>
        <taxon>Viridiplantae</taxon>
        <taxon>Streptophyta</taxon>
        <taxon>Embryophyta</taxon>
        <taxon>Tracheophyta</taxon>
        <taxon>Spermatophyta</taxon>
        <taxon>Magnoliopsida</taxon>
        <taxon>eudicotyledons</taxon>
        <taxon>Gunneridae</taxon>
        <taxon>Pentapetalae</taxon>
        <taxon>asterids</taxon>
        <taxon>campanulids</taxon>
        <taxon>Asterales</taxon>
        <taxon>Asteraceae</taxon>
        <taxon>Carduoideae</taxon>
        <taxon>Cardueae</taxon>
        <taxon>Arctiinae</taxon>
        <taxon>Arctium</taxon>
    </lineage>
</organism>
<protein>
    <submittedName>
        <fullName evidence="1">Uncharacterized protein</fullName>
    </submittedName>
</protein>
<reference evidence="1 2" key="2">
    <citation type="journal article" date="2022" name="Mol. Ecol. Resour.">
        <title>The genomes of chicory, endive, great burdock and yacon provide insights into Asteraceae paleo-polyploidization history and plant inulin production.</title>
        <authorList>
            <person name="Fan W."/>
            <person name="Wang S."/>
            <person name="Wang H."/>
            <person name="Wang A."/>
            <person name="Jiang F."/>
            <person name="Liu H."/>
            <person name="Zhao H."/>
            <person name="Xu D."/>
            <person name="Zhang Y."/>
        </authorList>
    </citation>
    <scope>NUCLEOTIDE SEQUENCE [LARGE SCALE GENOMIC DNA]</scope>
    <source>
        <strain evidence="2">cv. Niubang</strain>
    </source>
</reference>
<name>A0ACB9FI48_ARCLA</name>
<proteinExistence type="predicted"/>
<keyword evidence="2" id="KW-1185">Reference proteome</keyword>
<dbReference type="Proteomes" id="UP001055879">
    <property type="component" value="Linkage Group LG01"/>
</dbReference>
<accession>A0ACB9FI48</accession>
<evidence type="ECO:0000313" key="1">
    <source>
        <dbReference type="EMBL" id="KAI3770837.1"/>
    </source>
</evidence>
<dbReference type="EMBL" id="CM042047">
    <property type="protein sequence ID" value="KAI3770837.1"/>
    <property type="molecule type" value="Genomic_DNA"/>
</dbReference>
<sequence length="718" mass="81402">MYLTASRPDIMFSTCLCARFQAKPKESHLLAVKKIFRYIKGTPYLGLWYPKSSDYKLIAYSDADFGGNQLDRKSTSGHLQFLSDRLISWASKKQNCVFISTVEAKYVAAASCCAQVLWMKTQLRDYGMLYKTVPIYCDSKSAIAILVKLVQHTKTKHIDMRVSSKGCLTPSALRPTGLGAADPNPAIGGVKEIGSAYYAIFTFCSSSSSSRSSVFLQIDCILMASQTITDPMIQDENVIQDDPSDRASHETPMPSVRANLSAQRRTPNDVFPTMMYILPYKPNNYFVDFDKIKIHPVIRAILKGHPLAPALTYCADVPEVYLQHAWHTITKNERVRPHRFDLQINQFESFLSYKRLRLILELPEPNSRPGQTSYDSFPSESDVLEGIRNLGYHGDLDKVSQFDKSNLPPVWYALFSVLNRCLTSKHSGTDNASLHYLRFFNAVVYDLHVDFTYIFWTELSERVQDKLTHKKRKFLPFIRYMKLVVRILDTELTFIQRQKKTFDHSMQIPFDLIANYVDPADESIIQYFLENDMSLEFEQDEPSHDAQDDQAVETDVADQQIGDVLAGVANAEIDDEPDEAEGDDDTNADIGNAADGDDDDSDDNDDNDGDQHSLHVYERRFREPAVLTQEDVMSEEESVPIDVAVGNIHVDELDIAFANATNQHRVLDTIISHSSPELTPSVDTSSVEVQDTTEKFTSVNEVIWHMSERFDAQKDEQI</sequence>
<evidence type="ECO:0000313" key="2">
    <source>
        <dbReference type="Proteomes" id="UP001055879"/>
    </source>
</evidence>
<comment type="caution">
    <text evidence="1">The sequence shown here is derived from an EMBL/GenBank/DDBJ whole genome shotgun (WGS) entry which is preliminary data.</text>
</comment>
<reference evidence="2" key="1">
    <citation type="journal article" date="2022" name="Mol. Ecol. Resour.">
        <title>The genomes of chicory, endive, great burdock and yacon provide insights into Asteraceae palaeo-polyploidization history and plant inulin production.</title>
        <authorList>
            <person name="Fan W."/>
            <person name="Wang S."/>
            <person name="Wang H."/>
            <person name="Wang A."/>
            <person name="Jiang F."/>
            <person name="Liu H."/>
            <person name="Zhao H."/>
            <person name="Xu D."/>
            <person name="Zhang Y."/>
        </authorList>
    </citation>
    <scope>NUCLEOTIDE SEQUENCE [LARGE SCALE GENOMIC DNA]</scope>
    <source>
        <strain evidence="2">cv. Niubang</strain>
    </source>
</reference>
<gene>
    <name evidence="1" type="ORF">L6452_01982</name>
</gene>